<sequence>MRQKLVGLLSVLSAVFIAAAASSQSSAFDRDQDRLERWHVLDRHNYSSQIRIHPKILLLVSVPWSGESRSLMREIADLVAGKPDEFGSLELMYLQRNKEKMLADAIGAVEGRVTVFYLHHSVPYKYQGRLRAGNVLRSIRPYLLPDPEEIPITELKTEDELRTFAGSTDKAVLLMEFCGWTRKLLAGGNKNETTRSGLRLQGDFAGANGESEKLPISLGKENQKVAGEEKAALTCGSESAFTGIPSIGEFSSGNDSLTHQEDEYWDAENARSGTGLTCTYEQFQKFDAFFSKFMAVAREYFLPLEKHRFGLVSERSLLSSLGIGDSGSWVVMLSYNGCQSCSRILRDNDDLASILQSEKCIVTEVTPHCFPFWPFQYDVFLFRLEGNGEDVDPALPTNKPSVLLFVDRLSDSSEIRRKSREALQQFRDLSFHIKVSDNMSYQTNERSERLSNRGLQKLHVPSSGHPALKLSPTVQKMKRREKMSIMVLNDANHGSLENLQVDLQGKSLQEIIKYVLQQKKEATLSSVAKEAGFQLLSQDLSIKTADSLPSEGQADANQDSSKSSQDSPIRTLINLNEVSVLSNEEPSSDAEHSHFEENPAYLFTSDKPIRLDRLVSDVGMSAQEGIKLEGDEVSAFSIEETSSDVESSHGEERPTYLLTSEQPTKLDQLVSDVGISELKGIKLEEEQSLNLDSLAEEQQEVENFPGSFSFSDGNYRLLEALTGETRIPSLVIIDPVSHQHYVLPGNIDFSYASAESFVNRFLNGSLFPFQLSESEPASPREGSHPPFVNQNFHEVDSIPRVTVHRFHEMVIGFNQSDGENAVGASWNEDVLVLFSNNWCGFCQRMNLVVREVFRGIKGCMNVLKMGSTAKDTILSDTSETKFPKVFLMDCTLNDCSLTLRSVGMRDVYPTLLLFPAKSKVAVPYEGDATVNDIIEFIVNHGSNSEHLTSETGILRSAARKGRKVQQSGKDSSATTKLHDKDAYVESQEVILKHQAPEEAAAYSETESHTSRHSSNSAPPHVVIGTILSATSKITSQPFDDSRVIIVAADEGAGYFQGLMYNKPLRWEAVPSLEEGLKEVLKQAPLSFGGPLVRSGLPFVALTRAGGPRDGHPHWPEVAPGVYFLDQQSTVEEIEAIRSGDREVSDYWFFLGFSSWSWEQLFNEIAVGSWDVHEKGIEHLDWLS</sequence>
<dbReference type="EMBL" id="CAMGYJ010000002">
    <property type="protein sequence ID" value="CAI0378054.1"/>
    <property type="molecule type" value="Genomic_DNA"/>
</dbReference>
<accession>A0AAV0H0G7</accession>
<dbReference type="InterPro" id="IPR013766">
    <property type="entry name" value="Thioredoxin_domain"/>
</dbReference>
<protein>
    <recommendedName>
        <fullName evidence="3">Thioredoxin domain-containing protein</fullName>
    </recommendedName>
</protein>
<dbReference type="Pfam" id="PF00085">
    <property type="entry name" value="Thioredoxin"/>
    <property type="match status" value="1"/>
</dbReference>
<name>A0AAV0H0G7_9ROSI</name>
<dbReference type="SUPFAM" id="SSF143456">
    <property type="entry name" value="VC0467-like"/>
    <property type="match status" value="1"/>
</dbReference>
<reference evidence="4" key="1">
    <citation type="submission" date="2022-08" db="EMBL/GenBank/DDBJ databases">
        <authorList>
            <person name="Gutierrez-Valencia J."/>
        </authorList>
    </citation>
    <scope>NUCLEOTIDE SEQUENCE</scope>
</reference>
<proteinExistence type="predicted"/>
<feature type="signal peptide" evidence="2">
    <location>
        <begin position="1"/>
        <end position="27"/>
    </location>
</feature>
<dbReference type="Gene3D" id="3.40.1740.10">
    <property type="entry name" value="VC0467-like"/>
    <property type="match status" value="1"/>
</dbReference>
<feature type="region of interest" description="Disordered" evidence="1">
    <location>
        <begin position="997"/>
        <end position="1019"/>
    </location>
</feature>
<dbReference type="Proteomes" id="UP001154282">
    <property type="component" value="Unassembled WGS sequence"/>
</dbReference>
<feature type="compositionally biased region" description="Polar residues" evidence="1">
    <location>
        <begin position="964"/>
        <end position="975"/>
    </location>
</feature>
<dbReference type="Gene3D" id="3.40.30.10">
    <property type="entry name" value="Glutaredoxin"/>
    <property type="match status" value="1"/>
</dbReference>
<evidence type="ECO:0000256" key="1">
    <source>
        <dbReference type="SAM" id="MobiDB-lite"/>
    </source>
</evidence>
<keyword evidence="5" id="KW-1185">Reference proteome</keyword>
<feature type="region of interest" description="Disordered" evidence="1">
    <location>
        <begin position="547"/>
        <end position="569"/>
    </location>
</feature>
<comment type="caution">
    <text evidence="4">The sequence shown here is derived from an EMBL/GenBank/DDBJ whole genome shotgun (WGS) entry which is preliminary data.</text>
</comment>
<dbReference type="InterPro" id="IPR036249">
    <property type="entry name" value="Thioredoxin-like_sf"/>
</dbReference>
<evidence type="ECO:0000313" key="5">
    <source>
        <dbReference type="Proteomes" id="UP001154282"/>
    </source>
</evidence>
<organism evidence="4 5">
    <name type="scientific">Linum tenue</name>
    <dbReference type="NCBI Taxonomy" id="586396"/>
    <lineage>
        <taxon>Eukaryota</taxon>
        <taxon>Viridiplantae</taxon>
        <taxon>Streptophyta</taxon>
        <taxon>Embryophyta</taxon>
        <taxon>Tracheophyta</taxon>
        <taxon>Spermatophyta</taxon>
        <taxon>Magnoliopsida</taxon>
        <taxon>eudicotyledons</taxon>
        <taxon>Gunneridae</taxon>
        <taxon>Pentapetalae</taxon>
        <taxon>rosids</taxon>
        <taxon>fabids</taxon>
        <taxon>Malpighiales</taxon>
        <taxon>Linaceae</taxon>
        <taxon>Linum</taxon>
    </lineage>
</organism>
<feature type="compositionally biased region" description="Polar residues" evidence="1">
    <location>
        <begin position="555"/>
        <end position="569"/>
    </location>
</feature>
<evidence type="ECO:0000313" key="4">
    <source>
        <dbReference type="EMBL" id="CAI0378054.1"/>
    </source>
</evidence>
<dbReference type="PANTHER" id="PTHR31984">
    <property type="entry name" value="TRANSPORTER, PUTATIVE (DUF179)-RELATED"/>
    <property type="match status" value="1"/>
</dbReference>
<dbReference type="AlphaFoldDB" id="A0AAV0H0G7"/>
<dbReference type="InterPro" id="IPR003774">
    <property type="entry name" value="AlgH-like"/>
</dbReference>
<dbReference type="SUPFAM" id="SSF52833">
    <property type="entry name" value="Thioredoxin-like"/>
    <property type="match status" value="1"/>
</dbReference>
<gene>
    <name evidence="4" type="ORF">LITE_LOCUS1735</name>
</gene>
<feature type="chain" id="PRO_5043583654" description="Thioredoxin domain-containing protein" evidence="2">
    <location>
        <begin position="28"/>
        <end position="1183"/>
    </location>
</feature>
<evidence type="ECO:0000259" key="3">
    <source>
        <dbReference type="Pfam" id="PF00085"/>
    </source>
</evidence>
<dbReference type="PANTHER" id="PTHR31984:SF12">
    <property type="entry name" value="THIOREDOXIN DOMAIN-CONTAINING PROTEIN"/>
    <property type="match status" value="1"/>
</dbReference>
<keyword evidence="2" id="KW-0732">Signal</keyword>
<evidence type="ECO:0000256" key="2">
    <source>
        <dbReference type="SAM" id="SignalP"/>
    </source>
</evidence>
<feature type="region of interest" description="Disordered" evidence="1">
    <location>
        <begin position="955"/>
        <end position="978"/>
    </location>
</feature>
<feature type="domain" description="Thioredoxin" evidence="3">
    <location>
        <begin position="826"/>
        <end position="888"/>
    </location>
</feature>
<dbReference type="Pfam" id="PF02622">
    <property type="entry name" value="DUF179"/>
    <property type="match status" value="1"/>
</dbReference>